<reference evidence="3 4" key="1">
    <citation type="submission" date="2019-10" db="EMBL/GenBank/DDBJ databases">
        <title>Cognatihalovulum marinum gen. nov. sp. nov., a new member of the family Rhodobacteraceae isolated from deep seawater of the Northwest Indian Ocean.</title>
        <authorList>
            <person name="Ruan C."/>
            <person name="Wang J."/>
            <person name="Zheng X."/>
            <person name="Song L."/>
            <person name="Zhu Y."/>
            <person name="Huang Y."/>
            <person name="Lu Z."/>
            <person name="Du W."/>
            <person name="Huang L."/>
            <person name="Dai X."/>
        </authorList>
    </citation>
    <scope>NUCLEOTIDE SEQUENCE [LARGE SCALE GENOMIC DNA]</scope>
    <source>
        <strain evidence="3 4">2CG4</strain>
    </source>
</reference>
<dbReference type="RefSeq" id="WP_154449221.1">
    <property type="nucleotide sequence ID" value="NZ_WIND01000026.1"/>
</dbReference>
<evidence type="ECO:0000256" key="1">
    <source>
        <dbReference type="ARBA" id="ARBA00004117"/>
    </source>
</evidence>
<evidence type="ECO:0000259" key="2">
    <source>
        <dbReference type="Pfam" id="PF00460"/>
    </source>
</evidence>
<gene>
    <name evidence="3" type="ORF">GE300_19655</name>
</gene>
<organism evidence="3 4">
    <name type="scientific">Halovulum marinum</name>
    <dbReference type="NCBI Taxonomy" id="2662447"/>
    <lineage>
        <taxon>Bacteria</taxon>
        <taxon>Pseudomonadati</taxon>
        <taxon>Pseudomonadota</taxon>
        <taxon>Alphaproteobacteria</taxon>
        <taxon>Rhodobacterales</taxon>
        <taxon>Paracoccaceae</taxon>
        <taxon>Halovulum</taxon>
    </lineage>
</organism>
<dbReference type="NCBIfam" id="NF009270">
    <property type="entry name" value="PRK12627.1"/>
    <property type="match status" value="1"/>
</dbReference>
<comment type="subcellular location">
    <subcellularLocation>
        <location evidence="1">Bacterial flagellum basal body</location>
    </subcellularLocation>
</comment>
<accession>A0A6L5Z6Z4</accession>
<sequence length="130" mass="13815">MDLNLSILGLARGLSEHAAARQSVIARNVANADTPGYKAQDIVPFSEAYGDRAAGTALRATRAGHFEDPGTAARYRVEAATAFGAESPNGNDVSLEDQMMRSVAAQQSHELALGVMRKSLDILSMTIGRR</sequence>
<name>A0A6L5Z6Z4_9RHOB</name>
<proteinExistence type="predicted"/>
<feature type="domain" description="Flagellar basal body rod protein N-terminal" evidence="2">
    <location>
        <begin position="18"/>
        <end position="38"/>
    </location>
</feature>
<protein>
    <submittedName>
        <fullName evidence="3">FlgB family protein</fullName>
    </submittedName>
</protein>
<dbReference type="InterPro" id="IPR001444">
    <property type="entry name" value="Flag_bb_rod_N"/>
</dbReference>
<dbReference type="Pfam" id="PF00460">
    <property type="entry name" value="Flg_bb_rod"/>
    <property type="match status" value="1"/>
</dbReference>
<dbReference type="EMBL" id="WIND01000026">
    <property type="protein sequence ID" value="MSU91795.1"/>
    <property type="molecule type" value="Genomic_DNA"/>
</dbReference>
<dbReference type="AlphaFoldDB" id="A0A6L5Z6Z4"/>
<keyword evidence="4" id="KW-1185">Reference proteome</keyword>
<dbReference type="GO" id="GO:0009425">
    <property type="term" value="C:bacterial-type flagellum basal body"/>
    <property type="evidence" value="ECO:0007669"/>
    <property type="project" value="UniProtKB-SubCell"/>
</dbReference>
<dbReference type="Proteomes" id="UP000474957">
    <property type="component" value="Unassembled WGS sequence"/>
</dbReference>
<comment type="caution">
    <text evidence="3">The sequence shown here is derived from an EMBL/GenBank/DDBJ whole genome shotgun (WGS) entry which is preliminary data.</text>
</comment>
<evidence type="ECO:0000313" key="3">
    <source>
        <dbReference type="EMBL" id="MSU91795.1"/>
    </source>
</evidence>
<evidence type="ECO:0000313" key="4">
    <source>
        <dbReference type="Proteomes" id="UP000474957"/>
    </source>
</evidence>